<dbReference type="InterPro" id="IPR005677">
    <property type="entry name" value="Fum_hydII"/>
</dbReference>
<dbReference type="InterPro" id="IPR000362">
    <property type="entry name" value="Fumarate_lyase_fam"/>
</dbReference>
<evidence type="ECO:0000259" key="5">
    <source>
        <dbReference type="Pfam" id="PF10415"/>
    </source>
</evidence>
<dbReference type="PANTHER" id="PTHR11444:SF1">
    <property type="entry name" value="FUMARATE HYDRATASE, MITOCHONDRIAL"/>
    <property type="match status" value="1"/>
</dbReference>
<proteinExistence type="inferred from homology"/>
<feature type="active site" description="Proton donor/acceptor" evidence="3">
    <location>
        <position position="188"/>
    </location>
</feature>
<keyword evidence="3" id="KW-0816">Tricarboxylic acid cycle</keyword>
<comment type="pathway">
    <text evidence="3">Carbohydrate metabolism; tricarboxylic acid cycle; (S)-malate from fumarate: step 1/1.</text>
</comment>
<dbReference type="Proteomes" id="UP001403385">
    <property type="component" value="Unassembled WGS sequence"/>
</dbReference>
<dbReference type="NCBIfam" id="NF008909">
    <property type="entry name" value="PRK12273.1"/>
    <property type="match status" value="1"/>
</dbReference>
<evidence type="ECO:0000256" key="3">
    <source>
        <dbReference type="HAMAP-Rule" id="MF_00743"/>
    </source>
</evidence>
<reference evidence="6 7" key="1">
    <citation type="submission" date="2024-04" db="EMBL/GenBank/DDBJ databases">
        <title>Novel genus in family Flammeovirgaceae.</title>
        <authorList>
            <person name="Nguyen T.H."/>
            <person name="Vuong T.Q."/>
            <person name="Le H."/>
            <person name="Kim S.-G."/>
        </authorList>
    </citation>
    <scope>NUCLEOTIDE SEQUENCE [LARGE SCALE GENOMIC DNA]</scope>
    <source>
        <strain evidence="6 7">JCM 23209</strain>
    </source>
</reference>
<dbReference type="CDD" id="cd01362">
    <property type="entry name" value="Fumarase_classII"/>
    <property type="match status" value="1"/>
</dbReference>
<dbReference type="PRINTS" id="PR00145">
    <property type="entry name" value="ARGSUCLYASE"/>
</dbReference>
<dbReference type="Gene3D" id="1.10.40.30">
    <property type="entry name" value="Fumarase/aspartase (C-terminal domain)"/>
    <property type="match status" value="1"/>
</dbReference>
<dbReference type="EMBL" id="JBDKWZ010000003">
    <property type="protein sequence ID" value="MEN7547459.1"/>
    <property type="molecule type" value="Genomic_DNA"/>
</dbReference>
<dbReference type="HAMAP" id="MF_00743">
    <property type="entry name" value="FumaraseC"/>
    <property type="match status" value="1"/>
</dbReference>
<dbReference type="GO" id="GO:0006099">
    <property type="term" value="P:tricarboxylic acid cycle"/>
    <property type="evidence" value="ECO:0007669"/>
    <property type="project" value="UniProtKB-UniRule"/>
</dbReference>
<feature type="binding site" evidence="3">
    <location>
        <begin position="139"/>
        <end position="141"/>
    </location>
    <ligand>
        <name>substrate</name>
    </ligand>
</feature>
<dbReference type="Gene3D" id="1.10.275.10">
    <property type="entry name" value="Fumarase/aspartase (N-terminal domain)"/>
    <property type="match status" value="1"/>
</dbReference>
<dbReference type="FunFam" id="1.10.40.30:FF:000002">
    <property type="entry name" value="Fumarate hydratase class II"/>
    <property type="match status" value="1"/>
</dbReference>
<feature type="binding site" evidence="3">
    <location>
        <begin position="97"/>
        <end position="99"/>
    </location>
    <ligand>
        <name>substrate</name>
    </ligand>
</feature>
<sequence length="463" mass="50051">MEYRIERDTMGEVQVPADKYWGAQTQRSLQNFRIGENRMPLEIVRGFAILKKAAALTNKDLGVLAADKAEIIGKVCDEILAGQLDDQFPLVVWQTGSGTQSNMNVNEVVANRAHVLLGGTLTDEKKKVHPNDDVNKSQSSNDTFPTGMHIAVYQQVVELTIPKVQKLRDTLKEKAEKFKDVVKIGRTHFMDATPLTLGMELSGYVSQLDHGLNALNNTLDHLSELALGGTAVGTGLNTPKGYAVKVAEKIAELSGLPFKTAENKFEALAAHDALVETSGALKQLAVSLMKIGNDIRMLASGPRCGIGEILIPENEPGSSIMPGKVNPTQCEALTMVCAQVIGNDMAVAVGGSNGHFELNVFKPMMAFNVLNSARLIGDACESFNDHCAIGIEPNHQAIQNNLENSLMLVTALNTHIGYENAAKIAKKAHKEGTTLREAALSLGLLTNEQFDEWVDPSKMIGSL</sequence>
<comment type="function">
    <text evidence="3">Involved in the TCA cycle. Catalyzes the stereospecific interconversion of fumarate to L-malate.</text>
</comment>
<dbReference type="RefSeq" id="WP_346820247.1">
    <property type="nucleotide sequence ID" value="NZ_JBDKWZ010000003.1"/>
</dbReference>
<keyword evidence="7" id="KW-1185">Reference proteome</keyword>
<evidence type="ECO:0000259" key="4">
    <source>
        <dbReference type="Pfam" id="PF00206"/>
    </source>
</evidence>
<comment type="subcellular location">
    <subcellularLocation>
        <location evidence="3">Cytoplasm</location>
    </subcellularLocation>
</comment>
<feature type="binding site" evidence="3">
    <location>
        <position position="319"/>
    </location>
    <ligand>
        <name>substrate</name>
    </ligand>
</feature>
<dbReference type="PROSITE" id="PS00163">
    <property type="entry name" value="FUMARATE_LYASES"/>
    <property type="match status" value="1"/>
</dbReference>
<name>A0AAW9S510_9BACT</name>
<feature type="domain" description="Fumarate lyase N-terminal" evidence="4">
    <location>
        <begin position="11"/>
        <end position="342"/>
    </location>
</feature>
<dbReference type="PRINTS" id="PR00149">
    <property type="entry name" value="FUMRATELYASE"/>
</dbReference>
<feature type="binding site" evidence="3">
    <location>
        <begin position="324"/>
        <end position="326"/>
    </location>
    <ligand>
        <name>substrate</name>
    </ligand>
</feature>
<dbReference type="GO" id="GO:0004333">
    <property type="term" value="F:fumarate hydratase activity"/>
    <property type="evidence" value="ECO:0007669"/>
    <property type="project" value="UniProtKB-UniRule"/>
</dbReference>
<evidence type="ECO:0000313" key="7">
    <source>
        <dbReference type="Proteomes" id="UP001403385"/>
    </source>
</evidence>
<dbReference type="InterPro" id="IPR022761">
    <property type="entry name" value="Fumarate_lyase_N"/>
</dbReference>
<dbReference type="GO" id="GO:0006108">
    <property type="term" value="P:malate metabolic process"/>
    <property type="evidence" value="ECO:0007669"/>
    <property type="project" value="TreeGrafter"/>
</dbReference>
<comment type="similarity">
    <text evidence="1 3">Belongs to the class-II fumarase/aspartase family. Fumarase subfamily.</text>
</comment>
<feature type="active site" evidence="3">
    <location>
        <position position="318"/>
    </location>
</feature>
<dbReference type="FunFam" id="1.10.275.10:FF:000001">
    <property type="entry name" value="Fumarate hydratase, mitochondrial"/>
    <property type="match status" value="1"/>
</dbReference>
<protein>
    <recommendedName>
        <fullName evidence="3">Fumarate hydratase class II</fullName>
        <shortName evidence="3">Fumarase C</shortName>
        <ecNumber evidence="3">4.2.1.2</ecNumber>
    </recommendedName>
    <alternativeName>
        <fullName evidence="3">Aerobic fumarase</fullName>
    </alternativeName>
    <alternativeName>
        <fullName evidence="3">Iron-independent fumarase</fullName>
    </alternativeName>
</protein>
<dbReference type="InterPro" id="IPR008948">
    <property type="entry name" value="L-Aspartase-like"/>
</dbReference>
<dbReference type="Pfam" id="PF10415">
    <property type="entry name" value="FumaraseC_C"/>
    <property type="match status" value="1"/>
</dbReference>
<dbReference type="InterPro" id="IPR024083">
    <property type="entry name" value="Fumarase/histidase_N"/>
</dbReference>
<dbReference type="NCBIfam" id="TIGR00979">
    <property type="entry name" value="fumC_II"/>
    <property type="match status" value="1"/>
</dbReference>
<feature type="domain" description="Fumarase C C-terminal" evidence="5">
    <location>
        <begin position="408"/>
        <end position="460"/>
    </location>
</feature>
<dbReference type="Gene3D" id="1.20.200.10">
    <property type="entry name" value="Fumarase/aspartase (Central domain)"/>
    <property type="match status" value="1"/>
</dbReference>
<keyword evidence="3" id="KW-0963">Cytoplasm</keyword>
<dbReference type="InterPro" id="IPR018951">
    <property type="entry name" value="Fumarase_C_C"/>
</dbReference>
<accession>A0AAW9S510</accession>
<dbReference type="AlphaFoldDB" id="A0AAW9S510"/>
<comment type="miscellaneous">
    <text evidence="3">There are 2 substrate-binding sites: the catalytic A site, and the non-catalytic B site that may play a role in the transfer of substrate or product between the active site and the solvent. Alternatively, the B site may bind allosteric effectors.</text>
</comment>
<organism evidence="6 7">
    <name type="scientific">Rapidithrix thailandica</name>
    <dbReference type="NCBI Taxonomy" id="413964"/>
    <lineage>
        <taxon>Bacteria</taxon>
        <taxon>Pseudomonadati</taxon>
        <taxon>Bacteroidota</taxon>
        <taxon>Cytophagia</taxon>
        <taxon>Cytophagales</taxon>
        <taxon>Flammeovirgaceae</taxon>
        <taxon>Rapidithrix</taxon>
    </lineage>
</organism>
<evidence type="ECO:0000256" key="2">
    <source>
        <dbReference type="ARBA" id="ARBA00023239"/>
    </source>
</evidence>
<dbReference type="Pfam" id="PF00206">
    <property type="entry name" value="Lyase_1"/>
    <property type="match status" value="1"/>
</dbReference>
<dbReference type="GO" id="GO:0005737">
    <property type="term" value="C:cytoplasm"/>
    <property type="evidence" value="ECO:0007669"/>
    <property type="project" value="UniProtKB-SubCell"/>
</dbReference>
<feature type="site" description="Important for catalytic activity" evidence="3">
    <location>
        <position position="331"/>
    </location>
</feature>
<evidence type="ECO:0000256" key="1">
    <source>
        <dbReference type="ARBA" id="ARBA00009084"/>
    </source>
</evidence>
<dbReference type="FunFam" id="1.20.200.10:FF:000001">
    <property type="entry name" value="Fumarate hydratase, mitochondrial"/>
    <property type="match status" value="1"/>
</dbReference>
<dbReference type="EC" id="4.2.1.2" evidence="3"/>
<keyword evidence="2 3" id="KW-0456">Lyase</keyword>
<dbReference type="SUPFAM" id="SSF48557">
    <property type="entry name" value="L-aspartase-like"/>
    <property type="match status" value="1"/>
</dbReference>
<feature type="binding site" description="in site B" evidence="3">
    <location>
        <begin position="129"/>
        <end position="132"/>
    </location>
    <ligand>
        <name>substrate</name>
    </ligand>
</feature>
<evidence type="ECO:0000313" key="6">
    <source>
        <dbReference type="EMBL" id="MEN7547459.1"/>
    </source>
</evidence>
<dbReference type="GO" id="GO:0006106">
    <property type="term" value="P:fumarate metabolic process"/>
    <property type="evidence" value="ECO:0007669"/>
    <property type="project" value="InterPro"/>
</dbReference>
<comment type="catalytic activity">
    <reaction evidence="3">
        <text>(S)-malate = fumarate + H2O</text>
        <dbReference type="Rhea" id="RHEA:12460"/>
        <dbReference type="ChEBI" id="CHEBI:15377"/>
        <dbReference type="ChEBI" id="CHEBI:15589"/>
        <dbReference type="ChEBI" id="CHEBI:29806"/>
        <dbReference type="EC" id="4.2.1.2"/>
    </reaction>
</comment>
<comment type="subunit">
    <text evidence="3">Homotetramer.</text>
</comment>
<feature type="binding site" evidence="3">
    <location>
        <position position="187"/>
    </location>
    <ligand>
        <name>substrate</name>
    </ligand>
</feature>
<dbReference type="PANTHER" id="PTHR11444">
    <property type="entry name" value="ASPARTATEAMMONIA/ARGININOSUCCINATE/ADENYLOSUCCINATE LYASE"/>
    <property type="match status" value="1"/>
</dbReference>
<gene>
    <name evidence="3 6" type="primary">fumC</name>
    <name evidence="6" type="ORF">AAG747_06050</name>
</gene>
<dbReference type="InterPro" id="IPR020557">
    <property type="entry name" value="Fumarate_lyase_CS"/>
</dbReference>
<comment type="caution">
    <text evidence="6">The sequence shown here is derived from an EMBL/GenBank/DDBJ whole genome shotgun (WGS) entry which is preliminary data.</text>
</comment>